<dbReference type="FunFam" id="3.90.226.10:FF:000014">
    <property type="entry name" value="ATP-dependent Clp protease proteolytic subunit"/>
    <property type="match status" value="1"/>
</dbReference>
<sequence>MALTFTSTSAPASSLRMNSLALFSSNSGSNLDANKLSLPFHPLRSRKLKKLVSDQKNVRKALAKAMSSDEFWTPKSSSRRGIWSIRDDLQVPSSPYYPVYAQGQGPSPMLQERFQSVISQLFQHRIIRCGGAVEDDMANTIVAQLFYLDAVDPRKDIVMYINSPGGSVTAGMAIFDTMRHIRPDVSTVCVGLAASMGAFLLSAGTKGKRYSLPNSRIMIHQPLGGGQGTLTDVEIQANEMLYHKANLNGYLAYHTGQSLEKINQDTDRDFFLSPKEAKDYGLIDGVIMNPMKALQPLPAASADSSNLPSA</sequence>
<dbReference type="Pfam" id="PF00574">
    <property type="entry name" value="CLP_protease"/>
    <property type="match status" value="1"/>
</dbReference>
<evidence type="ECO:0000313" key="9">
    <source>
        <dbReference type="EMBL" id="GKU87026.1"/>
    </source>
</evidence>
<keyword evidence="10" id="KW-1185">Reference proteome</keyword>
<keyword evidence="3 7" id="KW-0378">Hydrolase</keyword>
<comment type="similarity">
    <text evidence="1 8">Belongs to the peptidase S14 family.</text>
</comment>
<dbReference type="NCBIfam" id="NF001368">
    <property type="entry name" value="PRK00277.1"/>
    <property type="match status" value="1"/>
</dbReference>
<evidence type="ECO:0000256" key="1">
    <source>
        <dbReference type="ARBA" id="ARBA00007039"/>
    </source>
</evidence>
<dbReference type="AlphaFoldDB" id="A0AAV5HIJ1"/>
<dbReference type="InterPro" id="IPR029045">
    <property type="entry name" value="ClpP/crotonase-like_dom_sf"/>
</dbReference>
<evidence type="ECO:0000256" key="3">
    <source>
        <dbReference type="ARBA" id="ARBA00022801"/>
    </source>
</evidence>
<dbReference type="Proteomes" id="UP001054252">
    <property type="component" value="Unassembled WGS sequence"/>
</dbReference>
<dbReference type="EC" id="3.4.21.92" evidence="7"/>
<evidence type="ECO:0000313" key="10">
    <source>
        <dbReference type="Proteomes" id="UP001054252"/>
    </source>
</evidence>
<dbReference type="GO" id="GO:0006515">
    <property type="term" value="P:protein quality control for misfolded or incompletely synthesized proteins"/>
    <property type="evidence" value="ECO:0007669"/>
    <property type="project" value="TreeGrafter"/>
</dbReference>
<dbReference type="EMBL" id="BPVZ01000001">
    <property type="protein sequence ID" value="GKU87026.1"/>
    <property type="molecule type" value="Genomic_DNA"/>
</dbReference>
<feature type="active site" evidence="5">
    <location>
        <position position="195"/>
    </location>
</feature>
<dbReference type="InterPro" id="IPR001907">
    <property type="entry name" value="ClpP"/>
</dbReference>
<dbReference type="GO" id="GO:0004176">
    <property type="term" value="F:ATP-dependent peptidase activity"/>
    <property type="evidence" value="ECO:0007669"/>
    <property type="project" value="InterPro"/>
</dbReference>
<name>A0AAV5HIJ1_9ROSI</name>
<dbReference type="PROSITE" id="PS00382">
    <property type="entry name" value="CLP_PROTEASE_HIS"/>
    <property type="match status" value="1"/>
</dbReference>
<evidence type="ECO:0000256" key="2">
    <source>
        <dbReference type="ARBA" id="ARBA00022670"/>
    </source>
</evidence>
<proteinExistence type="inferred from homology"/>
<dbReference type="GO" id="GO:0009532">
    <property type="term" value="C:plastid stroma"/>
    <property type="evidence" value="ECO:0007669"/>
    <property type="project" value="UniProtKB-ARBA"/>
</dbReference>
<keyword evidence="2 7" id="KW-0645">Protease</keyword>
<protein>
    <recommendedName>
        <fullName evidence="8">ATP-dependent Clp protease proteolytic subunit</fullName>
        <ecNumber evidence="7">3.4.21.92</ecNumber>
    </recommendedName>
</protein>
<organism evidence="9 10">
    <name type="scientific">Rubroshorea leprosula</name>
    <dbReference type="NCBI Taxonomy" id="152421"/>
    <lineage>
        <taxon>Eukaryota</taxon>
        <taxon>Viridiplantae</taxon>
        <taxon>Streptophyta</taxon>
        <taxon>Embryophyta</taxon>
        <taxon>Tracheophyta</taxon>
        <taxon>Spermatophyta</taxon>
        <taxon>Magnoliopsida</taxon>
        <taxon>eudicotyledons</taxon>
        <taxon>Gunneridae</taxon>
        <taxon>Pentapetalae</taxon>
        <taxon>rosids</taxon>
        <taxon>malvids</taxon>
        <taxon>Malvales</taxon>
        <taxon>Dipterocarpaceae</taxon>
        <taxon>Rubroshorea</taxon>
    </lineage>
</organism>
<dbReference type="InterPro" id="IPR033135">
    <property type="entry name" value="ClpP_His_AS"/>
</dbReference>
<dbReference type="GO" id="GO:0004252">
    <property type="term" value="F:serine-type endopeptidase activity"/>
    <property type="evidence" value="ECO:0007669"/>
    <property type="project" value="UniProtKB-EC"/>
</dbReference>
<dbReference type="HAMAP" id="MF_00444">
    <property type="entry name" value="ClpP"/>
    <property type="match status" value="1"/>
</dbReference>
<dbReference type="PRINTS" id="PR00127">
    <property type="entry name" value="CLPPROTEASEP"/>
</dbReference>
<dbReference type="PANTHER" id="PTHR10381:SF12">
    <property type="entry name" value="ATP-DEPENDENT CLP PROTEASE PROTEOLYTIC SUBUNIT 5, CHLOROPLASTIC"/>
    <property type="match status" value="1"/>
</dbReference>
<feature type="active site" evidence="6">
    <location>
        <position position="220"/>
    </location>
</feature>
<evidence type="ECO:0000256" key="5">
    <source>
        <dbReference type="PROSITE-ProRule" id="PRU10085"/>
    </source>
</evidence>
<evidence type="ECO:0000256" key="4">
    <source>
        <dbReference type="ARBA" id="ARBA00022825"/>
    </source>
</evidence>
<dbReference type="PROSITE" id="PS00381">
    <property type="entry name" value="CLP_PROTEASE_SER"/>
    <property type="match status" value="1"/>
</dbReference>
<keyword evidence="4 7" id="KW-0720">Serine protease</keyword>
<reference evidence="9 10" key="1">
    <citation type="journal article" date="2021" name="Commun. Biol.">
        <title>The genome of Shorea leprosula (Dipterocarpaceae) highlights the ecological relevance of drought in aseasonal tropical rainforests.</title>
        <authorList>
            <person name="Ng K.K.S."/>
            <person name="Kobayashi M.J."/>
            <person name="Fawcett J.A."/>
            <person name="Hatakeyama M."/>
            <person name="Paape T."/>
            <person name="Ng C.H."/>
            <person name="Ang C.C."/>
            <person name="Tnah L.H."/>
            <person name="Lee C.T."/>
            <person name="Nishiyama T."/>
            <person name="Sese J."/>
            <person name="O'Brien M.J."/>
            <person name="Copetti D."/>
            <person name="Mohd Noor M.I."/>
            <person name="Ong R.C."/>
            <person name="Putra M."/>
            <person name="Sireger I.Z."/>
            <person name="Indrioko S."/>
            <person name="Kosugi Y."/>
            <person name="Izuno A."/>
            <person name="Isagi Y."/>
            <person name="Lee S.L."/>
            <person name="Shimizu K.K."/>
        </authorList>
    </citation>
    <scope>NUCLEOTIDE SEQUENCE [LARGE SCALE GENOMIC DNA]</scope>
    <source>
        <strain evidence="9">214</strain>
    </source>
</reference>
<dbReference type="GO" id="GO:0009368">
    <property type="term" value="C:endopeptidase Clp complex"/>
    <property type="evidence" value="ECO:0007669"/>
    <property type="project" value="TreeGrafter"/>
</dbReference>
<dbReference type="Gene3D" id="3.90.226.10">
    <property type="entry name" value="2-enoyl-CoA Hydratase, Chain A, domain 1"/>
    <property type="match status" value="1"/>
</dbReference>
<dbReference type="GO" id="GO:0051117">
    <property type="term" value="F:ATPase binding"/>
    <property type="evidence" value="ECO:0007669"/>
    <property type="project" value="TreeGrafter"/>
</dbReference>
<evidence type="ECO:0000256" key="8">
    <source>
        <dbReference type="RuleBase" id="RU003567"/>
    </source>
</evidence>
<dbReference type="SUPFAM" id="SSF52096">
    <property type="entry name" value="ClpP/crotonase"/>
    <property type="match status" value="1"/>
</dbReference>
<comment type="caution">
    <text evidence="9">The sequence shown here is derived from an EMBL/GenBank/DDBJ whole genome shotgun (WGS) entry which is preliminary data.</text>
</comment>
<dbReference type="CDD" id="cd07017">
    <property type="entry name" value="S14_ClpP_2"/>
    <property type="match status" value="1"/>
</dbReference>
<dbReference type="PANTHER" id="PTHR10381">
    <property type="entry name" value="ATP-DEPENDENT CLP PROTEASE PROTEOLYTIC SUBUNIT"/>
    <property type="match status" value="1"/>
</dbReference>
<gene>
    <name evidence="9" type="ORF">SLEP1_g1484</name>
</gene>
<evidence type="ECO:0000256" key="7">
    <source>
        <dbReference type="RuleBase" id="RU000549"/>
    </source>
</evidence>
<dbReference type="InterPro" id="IPR023562">
    <property type="entry name" value="ClpP/TepA"/>
</dbReference>
<dbReference type="NCBIfam" id="NF009205">
    <property type="entry name" value="PRK12553.1"/>
    <property type="match status" value="1"/>
</dbReference>
<dbReference type="InterPro" id="IPR018215">
    <property type="entry name" value="ClpP_Ser_AS"/>
</dbReference>
<accession>A0AAV5HIJ1</accession>
<evidence type="ECO:0000256" key="6">
    <source>
        <dbReference type="PROSITE-ProRule" id="PRU10086"/>
    </source>
</evidence>